<comment type="caution">
    <text evidence="2">The sequence shown here is derived from an EMBL/GenBank/DDBJ whole genome shotgun (WGS) entry which is preliminary data.</text>
</comment>
<proteinExistence type="predicted"/>
<gene>
    <name evidence="2" type="ORF">HYC85_009872</name>
</gene>
<protein>
    <submittedName>
        <fullName evidence="2">Uncharacterized protein</fullName>
    </submittedName>
</protein>
<evidence type="ECO:0000313" key="2">
    <source>
        <dbReference type="EMBL" id="KAF5951928.1"/>
    </source>
</evidence>
<sequence length="58" mass="6960">MNEHEVQLKALKGQHEDECKKLKEELDVQKSKEDRQRTLLQLQWKVMGDKPQEDQEVN</sequence>
<organism evidence="2 3">
    <name type="scientific">Camellia sinensis</name>
    <name type="common">Tea plant</name>
    <name type="synonym">Thea sinensis</name>
    <dbReference type="NCBI Taxonomy" id="4442"/>
    <lineage>
        <taxon>Eukaryota</taxon>
        <taxon>Viridiplantae</taxon>
        <taxon>Streptophyta</taxon>
        <taxon>Embryophyta</taxon>
        <taxon>Tracheophyta</taxon>
        <taxon>Spermatophyta</taxon>
        <taxon>Magnoliopsida</taxon>
        <taxon>eudicotyledons</taxon>
        <taxon>Gunneridae</taxon>
        <taxon>Pentapetalae</taxon>
        <taxon>asterids</taxon>
        <taxon>Ericales</taxon>
        <taxon>Theaceae</taxon>
        <taxon>Camellia</taxon>
    </lineage>
</organism>
<dbReference type="AlphaFoldDB" id="A0A7J7HIW6"/>
<reference evidence="2 3" key="2">
    <citation type="submission" date="2020-07" db="EMBL/GenBank/DDBJ databases">
        <title>Genome assembly of wild tea tree DASZ reveals pedigree and selection history of tea varieties.</title>
        <authorList>
            <person name="Zhang W."/>
        </authorList>
    </citation>
    <scope>NUCLEOTIDE SEQUENCE [LARGE SCALE GENOMIC DNA]</scope>
    <source>
        <strain evidence="3">cv. G240</strain>
        <tissue evidence="2">Leaf</tissue>
    </source>
</reference>
<feature type="coiled-coil region" evidence="1">
    <location>
        <begin position="5"/>
        <end position="32"/>
    </location>
</feature>
<reference evidence="3" key="1">
    <citation type="journal article" date="2020" name="Nat. Commun.">
        <title>Genome assembly of wild tea tree DASZ reveals pedigree and selection history of tea varieties.</title>
        <authorList>
            <person name="Zhang W."/>
            <person name="Zhang Y."/>
            <person name="Qiu H."/>
            <person name="Guo Y."/>
            <person name="Wan H."/>
            <person name="Zhang X."/>
            <person name="Scossa F."/>
            <person name="Alseekh S."/>
            <person name="Zhang Q."/>
            <person name="Wang P."/>
            <person name="Xu L."/>
            <person name="Schmidt M.H."/>
            <person name="Jia X."/>
            <person name="Li D."/>
            <person name="Zhu A."/>
            <person name="Guo F."/>
            <person name="Chen W."/>
            <person name="Ni D."/>
            <person name="Usadel B."/>
            <person name="Fernie A.R."/>
            <person name="Wen W."/>
        </authorList>
    </citation>
    <scope>NUCLEOTIDE SEQUENCE [LARGE SCALE GENOMIC DNA]</scope>
    <source>
        <strain evidence="3">cv. G240</strain>
    </source>
</reference>
<evidence type="ECO:0000256" key="1">
    <source>
        <dbReference type="SAM" id="Coils"/>
    </source>
</evidence>
<name>A0A7J7HIW6_CAMSI</name>
<keyword evidence="3" id="KW-1185">Reference proteome</keyword>
<dbReference type="EMBL" id="JACBKZ010000004">
    <property type="protein sequence ID" value="KAF5951928.1"/>
    <property type="molecule type" value="Genomic_DNA"/>
</dbReference>
<accession>A0A7J7HIW6</accession>
<keyword evidence="1" id="KW-0175">Coiled coil</keyword>
<dbReference type="Proteomes" id="UP000593564">
    <property type="component" value="Unassembled WGS sequence"/>
</dbReference>
<evidence type="ECO:0000313" key="3">
    <source>
        <dbReference type="Proteomes" id="UP000593564"/>
    </source>
</evidence>